<feature type="compositionally biased region" description="Basic and acidic residues" evidence="8">
    <location>
        <begin position="1446"/>
        <end position="1465"/>
    </location>
</feature>
<feature type="region of interest" description="Disordered" evidence="8">
    <location>
        <begin position="883"/>
        <end position="902"/>
    </location>
</feature>
<feature type="compositionally biased region" description="Polar residues" evidence="8">
    <location>
        <begin position="883"/>
        <end position="893"/>
    </location>
</feature>
<evidence type="ECO:0000256" key="4">
    <source>
        <dbReference type="ARBA" id="ARBA00022701"/>
    </source>
</evidence>
<feature type="domain" description="MAP2/Tau projection" evidence="9">
    <location>
        <begin position="377"/>
        <end position="1511"/>
    </location>
</feature>
<dbReference type="Pfam" id="PF08377">
    <property type="entry name" value="MAP2_projctn"/>
    <property type="match status" value="1"/>
</dbReference>
<feature type="compositionally biased region" description="Basic and acidic residues" evidence="8">
    <location>
        <begin position="1360"/>
        <end position="1382"/>
    </location>
</feature>
<feature type="region of interest" description="Disordered" evidence="8">
    <location>
        <begin position="340"/>
        <end position="383"/>
    </location>
</feature>
<keyword evidence="2 7" id="KW-0963">Cytoplasm</keyword>
<feature type="compositionally biased region" description="Basic and acidic residues" evidence="8">
    <location>
        <begin position="109"/>
        <end position="120"/>
    </location>
</feature>
<dbReference type="PANTHER" id="PTHR11501">
    <property type="entry name" value="MICROTUBULE-ASSOCIATED PROTEIN"/>
    <property type="match status" value="1"/>
</dbReference>
<keyword evidence="5" id="KW-0677">Repeat</keyword>
<dbReference type="GO" id="GO:0043005">
    <property type="term" value="C:neuron projection"/>
    <property type="evidence" value="ECO:0007669"/>
    <property type="project" value="TreeGrafter"/>
</dbReference>
<feature type="region of interest" description="Disordered" evidence="8">
    <location>
        <begin position="578"/>
        <end position="678"/>
    </location>
</feature>
<comment type="subcellular location">
    <subcellularLocation>
        <location evidence="1 7">Cytoplasm</location>
        <location evidence="1 7">Cytoskeleton</location>
    </subcellularLocation>
</comment>
<feature type="compositionally biased region" description="Basic and acidic residues" evidence="8">
    <location>
        <begin position="1528"/>
        <end position="1545"/>
    </location>
</feature>
<keyword evidence="3" id="KW-0597">Phosphoprotein</keyword>
<feature type="region of interest" description="Disordered" evidence="8">
    <location>
        <begin position="1019"/>
        <end position="1048"/>
    </location>
</feature>
<name>A0A6P6CYP2_PTEVA</name>
<feature type="compositionally biased region" description="Acidic residues" evidence="8">
    <location>
        <begin position="1333"/>
        <end position="1343"/>
    </location>
</feature>
<feature type="compositionally biased region" description="Basic and acidic residues" evidence="8">
    <location>
        <begin position="174"/>
        <end position="194"/>
    </location>
</feature>
<feature type="compositionally biased region" description="Basic and acidic residues" evidence="8">
    <location>
        <begin position="1"/>
        <end position="11"/>
    </location>
</feature>
<dbReference type="RefSeq" id="XP_023392040.1">
    <property type="nucleotide sequence ID" value="XM_023536272.1"/>
</dbReference>
<reference evidence="11" key="1">
    <citation type="submission" date="2025-08" db="UniProtKB">
        <authorList>
            <consortium name="RefSeq"/>
        </authorList>
    </citation>
    <scope>IDENTIFICATION</scope>
    <source>
        <tissue evidence="11">Kidney</tissue>
    </source>
</reference>
<feature type="compositionally biased region" description="Basic and acidic residues" evidence="8">
    <location>
        <begin position="1032"/>
        <end position="1048"/>
    </location>
</feature>
<dbReference type="GO" id="GO:0008017">
    <property type="term" value="F:microtubule binding"/>
    <property type="evidence" value="ECO:0007669"/>
    <property type="project" value="InterPro"/>
</dbReference>
<feature type="compositionally biased region" description="Basic and acidic residues" evidence="8">
    <location>
        <begin position="945"/>
        <end position="987"/>
    </location>
</feature>
<feature type="compositionally biased region" description="Basic residues" evidence="8">
    <location>
        <begin position="1432"/>
        <end position="1441"/>
    </location>
</feature>
<keyword evidence="10" id="KW-1185">Reference proteome</keyword>
<dbReference type="Proteomes" id="UP000515202">
    <property type="component" value="Unplaced"/>
</dbReference>
<feature type="region of interest" description="Disordered" evidence="8">
    <location>
        <begin position="1321"/>
        <end position="1384"/>
    </location>
</feature>
<feature type="compositionally biased region" description="Basic and acidic residues" evidence="8">
    <location>
        <begin position="412"/>
        <end position="422"/>
    </location>
</feature>
<dbReference type="PROSITE" id="PS00229">
    <property type="entry name" value="TAU_MAP_1"/>
    <property type="match status" value="2"/>
</dbReference>
<feature type="region of interest" description="Disordered" evidence="8">
    <location>
        <begin position="1816"/>
        <end position="1838"/>
    </location>
</feature>
<feature type="region of interest" description="Disordered" evidence="8">
    <location>
        <begin position="1"/>
        <end position="90"/>
    </location>
</feature>
<feature type="compositionally biased region" description="Low complexity" evidence="8">
    <location>
        <begin position="1547"/>
        <end position="1558"/>
    </location>
</feature>
<dbReference type="GO" id="GO:0031175">
    <property type="term" value="P:neuron projection development"/>
    <property type="evidence" value="ECO:0007669"/>
    <property type="project" value="TreeGrafter"/>
</dbReference>
<dbReference type="GO" id="GO:0000226">
    <property type="term" value="P:microtubule cytoskeleton organization"/>
    <property type="evidence" value="ECO:0007669"/>
    <property type="project" value="TreeGrafter"/>
</dbReference>
<dbReference type="CTD" id="4133"/>
<evidence type="ECO:0000256" key="8">
    <source>
        <dbReference type="SAM" id="MobiDB-lite"/>
    </source>
</evidence>
<proteinExistence type="predicted"/>
<protein>
    <recommendedName>
        <fullName evidence="7">Microtubule-associated protein</fullName>
    </recommendedName>
</protein>
<feature type="region of interest" description="Disordered" evidence="8">
    <location>
        <begin position="1510"/>
        <end position="1641"/>
    </location>
</feature>
<dbReference type="GO" id="GO:0005874">
    <property type="term" value="C:microtubule"/>
    <property type="evidence" value="ECO:0007669"/>
    <property type="project" value="UniProtKB-KW"/>
</dbReference>
<feature type="region of interest" description="Disordered" evidence="8">
    <location>
        <begin position="1099"/>
        <end position="1166"/>
    </location>
</feature>
<feature type="region of interest" description="Disordered" evidence="8">
    <location>
        <begin position="109"/>
        <end position="221"/>
    </location>
</feature>
<dbReference type="GeneID" id="105298390"/>
<feature type="compositionally biased region" description="Basic and acidic residues" evidence="8">
    <location>
        <begin position="665"/>
        <end position="678"/>
    </location>
</feature>
<feature type="compositionally biased region" description="Low complexity" evidence="8">
    <location>
        <begin position="121"/>
        <end position="133"/>
    </location>
</feature>
<evidence type="ECO:0000313" key="10">
    <source>
        <dbReference type="Proteomes" id="UP000515202"/>
    </source>
</evidence>
<keyword evidence="6 7" id="KW-0206">Cytoskeleton</keyword>
<evidence type="ECO:0000256" key="1">
    <source>
        <dbReference type="ARBA" id="ARBA00004245"/>
    </source>
</evidence>
<feature type="compositionally biased region" description="Basic and acidic residues" evidence="8">
    <location>
        <begin position="364"/>
        <end position="380"/>
    </location>
</feature>
<evidence type="ECO:0000256" key="6">
    <source>
        <dbReference type="ARBA" id="ARBA00023212"/>
    </source>
</evidence>
<evidence type="ECO:0000259" key="9">
    <source>
        <dbReference type="Pfam" id="PF08377"/>
    </source>
</evidence>
<feature type="compositionally biased region" description="Basic and acidic residues" evidence="8">
    <location>
        <begin position="1413"/>
        <end position="1431"/>
    </location>
</feature>
<dbReference type="PROSITE" id="PS51491">
    <property type="entry name" value="TAU_MAP_2"/>
    <property type="match status" value="4"/>
</dbReference>
<accession>A0A6P6CYP2</accession>
<feature type="compositionally biased region" description="Low complexity" evidence="8">
    <location>
        <begin position="1593"/>
        <end position="1609"/>
    </location>
</feature>
<feature type="region of interest" description="Disordered" evidence="8">
    <location>
        <begin position="928"/>
        <end position="987"/>
    </location>
</feature>
<organism evidence="10 11">
    <name type="scientific">Pteropus vampyrus</name>
    <name type="common">Large flying fox</name>
    <dbReference type="NCBI Taxonomy" id="132908"/>
    <lineage>
        <taxon>Eukaryota</taxon>
        <taxon>Metazoa</taxon>
        <taxon>Chordata</taxon>
        <taxon>Craniata</taxon>
        <taxon>Vertebrata</taxon>
        <taxon>Euteleostomi</taxon>
        <taxon>Mammalia</taxon>
        <taxon>Eutheria</taxon>
        <taxon>Laurasiatheria</taxon>
        <taxon>Chiroptera</taxon>
        <taxon>Yinpterochiroptera</taxon>
        <taxon>Pteropodoidea</taxon>
        <taxon>Pteropodidae</taxon>
        <taxon>Pteropodinae</taxon>
        <taxon>Pteropus</taxon>
    </lineage>
</organism>
<dbReference type="InterPro" id="IPR013588">
    <property type="entry name" value="MAP2_projctn"/>
</dbReference>
<evidence type="ECO:0000256" key="2">
    <source>
        <dbReference type="ARBA" id="ARBA00022490"/>
    </source>
</evidence>
<keyword evidence="4 7" id="KW-0493">Microtubule</keyword>
<dbReference type="InterPro" id="IPR027324">
    <property type="entry name" value="MAP2/MAP4/Tau"/>
</dbReference>
<feature type="compositionally biased region" description="Polar residues" evidence="8">
    <location>
        <begin position="1615"/>
        <end position="1625"/>
    </location>
</feature>
<feature type="region of interest" description="Disordered" evidence="8">
    <location>
        <begin position="1185"/>
        <end position="1221"/>
    </location>
</feature>
<feature type="compositionally biased region" description="Basic and acidic residues" evidence="8">
    <location>
        <begin position="432"/>
        <end position="467"/>
    </location>
</feature>
<feature type="compositionally biased region" description="Basic and acidic residues" evidence="8">
    <location>
        <begin position="1103"/>
        <end position="1161"/>
    </location>
</feature>
<evidence type="ECO:0000256" key="3">
    <source>
        <dbReference type="ARBA" id="ARBA00022553"/>
    </source>
</evidence>
<dbReference type="Pfam" id="PF00418">
    <property type="entry name" value="Tubulin-binding"/>
    <property type="match status" value="4"/>
</dbReference>
<feature type="compositionally biased region" description="Basic and acidic residues" evidence="8">
    <location>
        <begin position="207"/>
        <end position="220"/>
    </location>
</feature>
<feature type="region of interest" description="Disordered" evidence="8">
    <location>
        <begin position="412"/>
        <end position="498"/>
    </location>
</feature>
<feature type="region of interest" description="Disordered" evidence="8">
    <location>
        <begin position="1409"/>
        <end position="1466"/>
    </location>
</feature>
<dbReference type="PANTHER" id="PTHR11501:SF15">
    <property type="entry name" value="MICROTUBULE-ASSOCIATED PROTEIN 2"/>
    <property type="match status" value="1"/>
</dbReference>
<feature type="compositionally biased region" description="Basic and acidic residues" evidence="8">
    <location>
        <begin position="81"/>
        <end position="90"/>
    </location>
</feature>
<evidence type="ECO:0000313" key="11">
    <source>
        <dbReference type="RefSeq" id="XP_023392040.1"/>
    </source>
</evidence>
<evidence type="ECO:0000256" key="7">
    <source>
        <dbReference type="RuleBase" id="RU000686"/>
    </source>
</evidence>
<feature type="region of interest" description="Disordered" evidence="8">
    <location>
        <begin position="762"/>
        <end position="784"/>
    </location>
</feature>
<evidence type="ECO:0000256" key="5">
    <source>
        <dbReference type="ARBA" id="ARBA00022737"/>
    </source>
</evidence>
<gene>
    <name evidence="11" type="primary">MAP2</name>
</gene>
<sequence>MADDRKDDAKAPHWTSAQLTEASAHPHPPEIKDQAGAGEGLVRSANGFPYREDEEGTFGEHGSQSTYSDTKENGINGELTSADRETAEEVSARIVQVVTAEAVAVLKGEQEKEAQHKDQPEALPLAAEETANLPPSPPPSPASEQTVPVEEGLLTASKMEFHDQQELTASLAEPLDKKEKESEEPSKPGEDLKHAALVSQPETSKTFPDKKDMQGTEEGRAPLTLFGHTLGAGLEETKQKTESGLVVPGIGLPEETQAPKEQKDWFIEMPMEAKKDEWGLVAPISPGPLTPMKKKDVFEDIPKWEGKQFDSPMPSPFQAGSFTLPVDVMKNEIVAEASPFAPTLLQPDDKKSLEETGGPVTAKDISKVEEPHKDKPDKMAEAPALEVVTSPKVAHIMEECVPEKVLGEDKAMKQESVQEKEMSTLSGQESILTEKEPHLKLEEKTTIFDKETMPKDSEPSKPMDKETGVIQPSTEHTLPKEQEGQEPTTSTLKQEPFPVSLEHAVTNLAMTSKTLEKVMNEPAALSEKSAIEDLFEEKIADKDSKVEGVGAATSAELDMPFYEDKSGMSKYFETSALKEEVTKSIQPGSDYYELSDTRESAQESFDTVSPMFKNGDKGLQAGKESQPSAPAQEAGYSSLAKSYPSDLPEEPSSPQERMFTIDPKVYGEKRDLHSKNKDDLTLSRSLGLGGRSAIEQRSMSINLPMSCLDSIALGFNFGRGHDLSPLASDILTNTSGSMDEGDDYLPATTPALEKAPCFPIESKEEEEQTEGEKATREGNAQVETSCESPFLAKEYYKNGSVMAPDLPEMLDLAGTRSRLASVSADVEVARRKSVPSETVVEESTTGLPPVTDENHVIVKTDSQLEDLGYCVFNKYTVPLPSPVQDSENLSGESGSFYEGPDDKVRRDLATDLSLIEVKLAAAGRVKDEFSAEKEAAPPVSGDKSGLGREFDQEKKANDKLDTVLEKSEEHTDSKDHAKETEEAGDKVETFGLGITYDHALAKELTISKDALPLMAEKTEKGLSSVPEVAEVEPSKKAEPELDFAAKKTDQSHLDIKISDFGQMASGLIDAGKATELKLEAIQDLAPLSAAPQEADALMGTESGHMKEATKVSETEVKEKVAKPDLVHQEAVDKEESYESSGEHESLTIESLKPDEGKKETSPESSLIQDDIAIKLSVEIPCAPAVSEADLAPDERADVQMESIQLPKEESKETPDISITPSDIVEPLLKAVGAEPAEAQSEEEEIEARGEYDKLLFRSDTLQITDLGVPGVREEFVETCPGEHKGVIESVVTIEDDFITVVQTTTDEGELGSHSVRFAALEQPEVERRPSPQVEEELEVEEAAEAQAEPKDGSPEAPASPEREEVALSEYKTETYDDYKDETTIDDSIMDADSLWVDTQDDDRSIMTEQLETIPKEEKAEKEVRRPSLEKHRKEKPFKTGRGRISTPERKIAKKEPSTVSRDEVRRKKAVYKKAELAKKTEVQAHSPSRKFILKPAIKYTRPTHLSCVKRKTTAAGGESTQAPSVFKQAKDKVSDGVTKSPEKRSSLPRPSSILPPRRGVSGDRDENSFSLNSSIASAARRTTRSEPIRRAGKSGTSTPTTPGSTAITPGTPPSYSSRTPGTPGTPSYPRTPHTPGTPKSAILVPSEKKVAIIRTPPKSPATPKQLRLINQPLPDLKNVKSKIGSTDNIKYQPKGGQVRILNKKIDFSKVQSRCGSKDNIKHSAGGGNVQIVTKKIDLSHVTSKCGSLKNIRHRPGGGRVKIESVKLDFKEKAQAKVGSLDNAHHVPGGGNVKIDSQKLNFREHAKARVDHGAEIITQSPGRSSVASPRRLSNVSSSGSINLLESPQLATLAEDVTAALAKQGL</sequence>
<dbReference type="InterPro" id="IPR001084">
    <property type="entry name" value="MAP_tubulin-bd_rpt"/>
</dbReference>